<dbReference type="Proteomes" id="UP000008064">
    <property type="component" value="Unassembled WGS sequence"/>
</dbReference>
<dbReference type="HOGENOM" id="CLU_1807405_0_0_1"/>
<evidence type="ECO:0000313" key="1">
    <source>
        <dbReference type="EMBL" id="EGO20185.1"/>
    </source>
</evidence>
<dbReference type="EMBL" id="GL945441">
    <property type="protein sequence ID" value="EGO20185.1"/>
    <property type="molecule type" value="Genomic_DNA"/>
</dbReference>
<reference evidence="1" key="1">
    <citation type="submission" date="2011-04" db="EMBL/GenBank/DDBJ databases">
        <title>Evolution of plant cell wall degrading machinery underlies the functional diversity of forest fungi.</title>
        <authorList>
            <consortium name="US DOE Joint Genome Institute (JGI-PGF)"/>
            <person name="Eastwood D.C."/>
            <person name="Floudas D."/>
            <person name="Binder M."/>
            <person name="Majcherczyk A."/>
            <person name="Schneider P."/>
            <person name="Aerts A."/>
            <person name="Asiegbu F.O."/>
            <person name="Baker S.E."/>
            <person name="Barry K."/>
            <person name="Bendiksby M."/>
            <person name="Blumentritt M."/>
            <person name="Coutinho P.M."/>
            <person name="Cullen D."/>
            <person name="Cullen D."/>
            <person name="Gathman A."/>
            <person name="Goodell B."/>
            <person name="Henrissat B."/>
            <person name="Ihrmark K."/>
            <person name="Kauserud H."/>
            <person name="Kohler A."/>
            <person name="LaButti K."/>
            <person name="Lapidus A."/>
            <person name="Lavin J.L."/>
            <person name="Lee Y.-H."/>
            <person name="Lindquist E."/>
            <person name="Lilly W."/>
            <person name="Lucas S."/>
            <person name="Morin E."/>
            <person name="Murat C."/>
            <person name="Oguiza J.A."/>
            <person name="Park J."/>
            <person name="Pisabarro A.G."/>
            <person name="Riley R."/>
            <person name="Rosling A."/>
            <person name="Salamov A."/>
            <person name="Schmidt O."/>
            <person name="Schmutz J."/>
            <person name="Skrede I."/>
            <person name="Stenlid J."/>
            <person name="Wiebenga A."/>
            <person name="Xie X."/>
            <person name="Kues U."/>
            <person name="Hibbett D.S."/>
            <person name="Hoffmeister D."/>
            <person name="Hogberg N."/>
            <person name="Martin F."/>
            <person name="Grigoriev I.V."/>
            <person name="Watkinson S.C."/>
        </authorList>
    </citation>
    <scope>NUCLEOTIDE SEQUENCE</scope>
    <source>
        <strain evidence="1">S7.9</strain>
    </source>
</reference>
<protein>
    <submittedName>
        <fullName evidence="1">Uncharacterized protein</fullName>
    </submittedName>
</protein>
<dbReference type="RefSeq" id="XP_007322930.1">
    <property type="nucleotide sequence ID" value="XM_007322868.1"/>
</dbReference>
<organism>
    <name type="scientific">Serpula lacrymans var. lacrymans (strain S7.9)</name>
    <name type="common">Dry rot fungus</name>
    <dbReference type="NCBI Taxonomy" id="578457"/>
    <lineage>
        <taxon>Eukaryota</taxon>
        <taxon>Fungi</taxon>
        <taxon>Dikarya</taxon>
        <taxon>Basidiomycota</taxon>
        <taxon>Agaricomycotina</taxon>
        <taxon>Agaricomycetes</taxon>
        <taxon>Agaricomycetidae</taxon>
        <taxon>Boletales</taxon>
        <taxon>Coniophorineae</taxon>
        <taxon>Serpulaceae</taxon>
        <taxon>Serpula</taxon>
    </lineage>
</organism>
<sequence>MTPTIDIVSPQNEGDNTAGHSTLAFVLVDDSEDHLFGSTSFHVIDVARLTDLDALFLYFTTSYKGTLSSSVYAANLSLREYLSRSPTYSRYTSTVYKCINPFPKTRPYDKSKPSRNLNQSKWNGSHLLAVGLGSTQWTVVRTR</sequence>
<name>F8P956_SERL9</name>
<dbReference type="GeneID" id="18815706"/>
<dbReference type="AlphaFoldDB" id="F8P956"/>
<proteinExistence type="predicted"/>
<dbReference type="KEGG" id="sla:SERLADRAFT_442325"/>
<gene>
    <name evidence="1" type="ORF">SERLADRAFT_442325</name>
</gene>
<accession>F8P956</accession>